<keyword evidence="2" id="KW-0812">Transmembrane</keyword>
<evidence type="ECO:0000256" key="3">
    <source>
        <dbReference type="SAM" id="SignalP"/>
    </source>
</evidence>
<reference evidence="4" key="1">
    <citation type="submission" date="2013-05" db="EMBL/GenBank/DDBJ databases">
        <authorList>
            <person name="Yim A.K.Y."/>
            <person name="Chan T.F."/>
            <person name="Ji K.M."/>
            <person name="Liu X.Y."/>
            <person name="Zhou J.W."/>
            <person name="Li R.Q."/>
            <person name="Yang K.Y."/>
            <person name="Li J."/>
            <person name="Li M."/>
            <person name="Law P.T.W."/>
            <person name="Wu Y.L."/>
            <person name="Cai Z.L."/>
            <person name="Qin H."/>
            <person name="Bao Y."/>
            <person name="Leung R.K.K."/>
            <person name="Ng P.K.S."/>
            <person name="Zou J."/>
            <person name="Zhong X.J."/>
            <person name="Ran P.X."/>
            <person name="Zhong N.S."/>
            <person name="Liu Z.G."/>
            <person name="Tsui S.K.W."/>
        </authorList>
    </citation>
    <scope>NUCLEOTIDE SEQUENCE</scope>
    <source>
        <strain evidence="4">Derf</strain>
        <tissue evidence="4">Whole organism</tissue>
    </source>
</reference>
<sequence length="651" mass="70799">MAKVLITLLLFLFGTLLMTTFTMAFQSNYPFNDLPFHTTTLIDETSSNDLFELDHSLSMMNHSNCQEIWCELQPNPYNNYYDDIIIGYGEEKRDTGFWLEPPPDDILFIPPPPMPAALQAFFSSMENETMREFIIGEDPIEGVRCNFCKLFSDPKVYQDDDGIGSMYPSSSSSSKSNETFISLFYALIFSLVFVILCIICLLIRYKKFRIFSNYACPVWSSSNGVIGHHKSSSSSSTSPSDTCLSPVVNEKSPQSIIMDASLASLGKKSTISTTGKYWKRVPNNVSGNVLFMDDRRGLRSLGGSSTGISDHPYSDAASCTSSPVYAELDPAVAGCATNQPMIGPLIRSSFGTPTYGGGGYSSSNTYTEVPEGIGHRHRHHLDQRHHALSSNLLSDSSTYDNAAYLSASSQPFIQSGGYNSRSLRRLAAQRSAAINAAAASNQISTPLLSNQQYPPYHPSGNHHRHGFFPTGGRPMKKTRTNGAAPSAINYYKYGNTVSSRQSMMNHYVSNNHETTMLTNETDLSSIIGHNENDVTLFSSFMHNSIPNSNGLEIIGQRNTSASSSQYTEMPLIPASSTFSSQMNAYRGTMSETHSNNDLNSAASSSTTSGGEQRNTGGGTSTNSTGSSVTGSSSTSMKRPLPPVPGTGGIQL</sequence>
<feature type="compositionally biased region" description="Low complexity" evidence="1">
    <location>
        <begin position="620"/>
        <end position="635"/>
    </location>
</feature>
<proteinExistence type="predicted"/>
<feature type="compositionally biased region" description="Polar residues" evidence="1">
    <location>
        <begin position="589"/>
        <end position="599"/>
    </location>
</feature>
<keyword evidence="2" id="KW-0472">Membrane</keyword>
<feature type="signal peptide" evidence="3">
    <location>
        <begin position="1"/>
        <end position="24"/>
    </location>
</feature>
<dbReference type="AlphaFoldDB" id="A0A922IEW2"/>
<protein>
    <submittedName>
        <fullName evidence="4">Uncharacterized protein</fullName>
    </submittedName>
</protein>
<keyword evidence="2" id="KW-1133">Transmembrane helix</keyword>
<reference evidence="4" key="2">
    <citation type="journal article" date="2022" name="Res Sq">
        <title>Comparative Genomics Reveals Insights into the Divergent Evolution of Astigmatic Mites and Household Pest Adaptations.</title>
        <authorList>
            <person name="Xiong Q."/>
            <person name="Wan A.T.-Y."/>
            <person name="Liu X.-Y."/>
            <person name="Fung C.S.-H."/>
            <person name="Xiao X."/>
            <person name="Malainual N."/>
            <person name="Hou J."/>
            <person name="Wang L."/>
            <person name="Wang M."/>
            <person name="Yang K."/>
            <person name="Cui Y."/>
            <person name="Leung E."/>
            <person name="Nong W."/>
            <person name="Shin S.-K."/>
            <person name="Au S."/>
            <person name="Jeong K.Y."/>
            <person name="Chew F.T."/>
            <person name="Hui J."/>
            <person name="Leung T.F."/>
            <person name="Tungtrongchitr A."/>
            <person name="Zhong N."/>
            <person name="Liu Z."/>
            <person name="Tsui S."/>
        </authorList>
    </citation>
    <scope>NUCLEOTIDE SEQUENCE</scope>
    <source>
        <strain evidence="4">Derf</strain>
        <tissue evidence="4">Whole organism</tissue>
    </source>
</reference>
<feature type="transmembrane region" description="Helical" evidence="2">
    <location>
        <begin position="180"/>
        <end position="203"/>
    </location>
</feature>
<evidence type="ECO:0000256" key="2">
    <source>
        <dbReference type="SAM" id="Phobius"/>
    </source>
</evidence>
<feature type="region of interest" description="Disordered" evidence="1">
    <location>
        <begin position="589"/>
        <end position="651"/>
    </location>
</feature>
<evidence type="ECO:0000256" key="1">
    <source>
        <dbReference type="SAM" id="MobiDB-lite"/>
    </source>
</evidence>
<dbReference type="EMBL" id="ASGP02000001">
    <property type="protein sequence ID" value="KAH9527373.1"/>
    <property type="molecule type" value="Genomic_DNA"/>
</dbReference>
<keyword evidence="5" id="KW-1185">Reference proteome</keyword>
<accession>A0A922IEW2</accession>
<evidence type="ECO:0000313" key="4">
    <source>
        <dbReference type="EMBL" id="KAH9527373.1"/>
    </source>
</evidence>
<evidence type="ECO:0000313" key="5">
    <source>
        <dbReference type="Proteomes" id="UP000790347"/>
    </source>
</evidence>
<keyword evidence="3" id="KW-0732">Signal</keyword>
<feature type="chain" id="PRO_5037563838" evidence="3">
    <location>
        <begin position="25"/>
        <end position="651"/>
    </location>
</feature>
<dbReference type="Proteomes" id="UP000790347">
    <property type="component" value="Unassembled WGS sequence"/>
</dbReference>
<organism evidence="4 5">
    <name type="scientific">Dermatophagoides farinae</name>
    <name type="common">American house dust mite</name>
    <dbReference type="NCBI Taxonomy" id="6954"/>
    <lineage>
        <taxon>Eukaryota</taxon>
        <taxon>Metazoa</taxon>
        <taxon>Ecdysozoa</taxon>
        <taxon>Arthropoda</taxon>
        <taxon>Chelicerata</taxon>
        <taxon>Arachnida</taxon>
        <taxon>Acari</taxon>
        <taxon>Acariformes</taxon>
        <taxon>Sarcoptiformes</taxon>
        <taxon>Astigmata</taxon>
        <taxon>Psoroptidia</taxon>
        <taxon>Analgoidea</taxon>
        <taxon>Pyroglyphidae</taxon>
        <taxon>Dermatophagoidinae</taxon>
        <taxon>Dermatophagoides</taxon>
    </lineage>
</organism>
<name>A0A922IEW2_DERFA</name>
<comment type="caution">
    <text evidence="4">The sequence shown here is derived from an EMBL/GenBank/DDBJ whole genome shotgun (WGS) entry which is preliminary data.</text>
</comment>
<gene>
    <name evidence="4" type="ORF">DERF_001391</name>
</gene>
<feature type="compositionally biased region" description="Low complexity" evidence="1">
    <location>
        <begin position="600"/>
        <end position="610"/>
    </location>
</feature>